<keyword evidence="1" id="KW-1133">Transmembrane helix</keyword>
<dbReference type="Proteomes" id="UP000324800">
    <property type="component" value="Unassembled WGS sequence"/>
</dbReference>
<evidence type="ECO:0000313" key="2">
    <source>
        <dbReference type="EMBL" id="KAA6393308.1"/>
    </source>
</evidence>
<dbReference type="PANTHER" id="PTHR11319:SF35">
    <property type="entry name" value="OUTER MEMBRANE PROTEIN PMPC-RELATED"/>
    <property type="match status" value="1"/>
</dbReference>
<comment type="caution">
    <text evidence="2">The sequence shown here is derived from an EMBL/GenBank/DDBJ whole genome shotgun (WGS) entry which is preliminary data.</text>
</comment>
<dbReference type="PANTHER" id="PTHR11319">
    <property type="entry name" value="G PROTEIN-COUPLED RECEPTOR-RELATED"/>
    <property type="match status" value="1"/>
</dbReference>
<dbReference type="AlphaFoldDB" id="A0A5J4WEC7"/>
<feature type="transmembrane region" description="Helical" evidence="1">
    <location>
        <begin position="379"/>
        <end position="395"/>
    </location>
</feature>
<dbReference type="SUPFAM" id="SSF51126">
    <property type="entry name" value="Pectin lyase-like"/>
    <property type="match status" value="1"/>
</dbReference>
<organism evidence="2 3">
    <name type="scientific">Streblomastix strix</name>
    <dbReference type="NCBI Taxonomy" id="222440"/>
    <lineage>
        <taxon>Eukaryota</taxon>
        <taxon>Metamonada</taxon>
        <taxon>Preaxostyla</taxon>
        <taxon>Oxymonadida</taxon>
        <taxon>Streblomastigidae</taxon>
        <taxon>Streblomastix</taxon>
    </lineage>
</organism>
<dbReference type="InterPro" id="IPR011050">
    <property type="entry name" value="Pectin_lyase_fold/virulence"/>
</dbReference>
<reference evidence="2 3" key="1">
    <citation type="submission" date="2019-03" db="EMBL/GenBank/DDBJ databases">
        <title>Single cell metagenomics reveals metabolic interactions within the superorganism composed of flagellate Streblomastix strix and complex community of Bacteroidetes bacteria on its surface.</title>
        <authorList>
            <person name="Treitli S.C."/>
            <person name="Kolisko M."/>
            <person name="Husnik F."/>
            <person name="Keeling P."/>
            <person name="Hampl V."/>
        </authorList>
    </citation>
    <scope>NUCLEOTIDE SEQUENCE [LARGE SCALE GENOMIC DNA]</scope>
    <source>
        <strain evidence="2">ST1C</strain>
    </source>
</reference>
<accession>A0A5J4WEC7</accession>
<keyword evidence="1" id="KW-0472">Membrane</keyword>
<evidence type="ECO:0000313" key="3">
    <source>
        <dbReference type="Proteomes" id="UP000324800"/>
    </source>
</evidence>
<dbReference type="EMBL" id="SNRW01002271">
    <property type="protein sequence ID" value="KAA6393308.1"/>
    <property type="molecule type" value="Genomic_DNA"/>
</dbReference>
<keyword evidence="1" id="KW-0812">Transmembrane</keyword>
<gene>
    <name evidence="2" type="ORF">EZS28_011161</name>
</gene>
<protein>
    <submittedName>
        <fullName evidence="2">Uncharacterized protein</fullName>
    </submittedName>
</protein>
<name>A0A5J4WEC7_9EUKA</name>
<evidence type="ECO:0000256" key="1">
    <source>
        <dbReference type="SAM" id="Phobius"/>
    </source>
</evidence>
<sequence length="421" mass="46693">MGGGLFVGLYDESTNLELINITCIRCHSNYGGGGGAIQTDYGQQITLQSQCLFQDCSSNQNAGGLFAYILGKSLIEINNASFKNCSAETRGGGLYAIIGTEGQLIIDSSTFFQCESFGNGGGIIVEFSFIQQNSFIIKDTIVQKCKALNSTNSLIRYSASGFGGGLFLGIYEDYDPTSELIDLRGMNIYNNSADKFGQSLYIAMPKVVEWCQYGILGEYVKGNYSDKYSNETDLEGIPMDYGQFSNLSPYQIQLESKPLEHWWRILGILYNAQVTVNESNTNEKLIFHIGGQRMIPGYLNKLYGVLISNDGEVFTGKDGHTIEEDANAAVSLEVMFEGKYVEAIPDFDDPIPDIEDPISDIEQELEQDIKPETKERFSFPYWGIILIAAIIGLSVKNKLKQLMMDSIITNKTNNLLLENLY</sequence>
<proteinExistence type="predicted"/>